<accession>A0ABM0GXB0</accession>
<organism evidence="8 9">
    <name type="scientific">Saccoglossus kowalevskii</name>
    <name type="common">Acorn worm</name>
    <dbReference type="NCBI Taxonomy" id="10224"/>
    <lineage>
        <taxon>Eukaryota</taxon>
        <taxon>Metazoa</taxon>
        <taxon>Hemichordata</taxon>
        <taxon>Enteropneusta</taxon>
        <taxon>Harrimaniidae</taxon>
        <taxon>Saccoglossus</taxon>
    </lineage>
</organism>
<protein>
    <submittedName>
        <fullName evidence="9">Tetraspanin-17-like</fullName>
    </submittedName>
</protein>
<dbReference type="RefSeq" id="XP_002739399.2">
    <property type="nucleotide sequence ID" value="XM_002739353.2"/>
</dbReference>
<dbReference type="InterPro" id="IPR008952">
    <property type="entry name" value="Tetraspanin_EC2_sf"/>
</dbReference>
<evidence type="ECO:0000256" key="3">
    <source>
        <dbReference type="ARBA" id="ARBA00022692"/>
    </source>
</evidence>
<feature type="transmembrane region" description="Helical" evidence="7">
    <location>
        <begin position="90"/>
        <end position="110"/>
    </location>
</feature>
<feature type="compositionally biased region" description="Basic residues" evidence="6">
    <location>
        <begin position="54"/>
        <end position="64"/>
    </location>
</feature>
<dbReference type="Proteomes" id="UP000694865">
    <property type="component" value="Unplaced"/>
</dbReference>
<keyword evidence="3 7" id="KW-0812">Transmembrane</keyword>
<dbReference type="PRINTS" id="PR00259">
    <property type="entry name" value="TMFOUR"/>
</dbReference>
<evidence type="ECO:0000256" key="5">
    <source>
        <dbReference type="ARBA" id="ARBA00023136"/>
    </source>
</evidence>
<dbReference type="InterPro" id="IPR018499">
    <property type="entry name" value="Tetraspanin/Peripherin"/>
</dbReference>
<evidence type="ECO:0000256" key="1">
    <source>
        <dbReference type="ARBA" id="ARBA00004141"/>
    </source>
</evidence>
<dbReference type="PROSITE" id="PS00421">
    <property type="entry name" value="TM4_1"/>
    <property type="match status" value="1"/>
</dbReference>
<keyword evidence="8" id="KW-1185">Reference proteome</keyword>
<name>A0ABM0GXB0_SACKO</name>
<reference evidence="9" key="1">
    <citation type="submission" date="2025-08" db="UniProtKB">
        <authorList>
            <consortium name="RefSeq"/>
        </authorList>
    </citation>
    <scope>IDENTIFICATION</scope>
    <source>
        <tissue evidence="9">Testes</tissue>
    </source>
</reference>
<keyword evidence="5 7" id="KW-0472">Membrane</keyword>
<evidence type="ECO:0000313" key="8">
    <source>
        <dbReference type="Proteomes" id="UP000694865"/>
    </source>
</evidence>
<dbReference type="SUPFAM" id="SSF48652">
    <property type="entry name" value="Tetraspanin"/>
    <property type="match status" value="1"/>
</dbReference>
<evidence type="ECO:0000256" key="4">
    <source>
        <dbReference type="ARBA" id="ARBA00022989"/>
    </source>
</evidence>
<sequence>MNQAAMHQNGPSAPPYDTVYDSGHVYRISGGHVENTSPAQNVMAEPRGAARPQRQVRRQTRRRVPRMESTRKRHQRQQSGQVSLCVKYGIFFYNLVFWIVGTALLAFGTWGLVTKGTSVDEIIGGFIDPMWFIVIIGAFIFIISMAGCIGALRENTCLLKFFAIILSIIMLAETAVVVLAFVYKEQGNIIGGWIDRAIVDYRDDPDTQFLLDQMQIDLKCCGSTHPNDWDNNPYFNCSSPAVSACGVPYSCCIKPEGELVNYQCGYGRLREKPDHEWIGVIHVQGCAVSIEQWMNQNLVIICAAIGGILLVQAVSICFVKSLIHDIREIKSHWRVV</sequence>
<dbReference type="PANTHER" id="PTHR19282:SF431">
    <property type="entry name" value="TETRASPANIN 26A, ISOFORM B-RELATED"/>
    <property type="match status" value="1"/>
</dbReference>
<dbReference type="GeneID" id="100378439"/>
<feature type="region of interest" description="Disordered" evidence="6">
    <location>
        <begin position="35"/>
        <end position="75"/>
    </location>
</feature>
<evidence type="ECO:0000256" key="2">
    <source>
        <dbReference type="ARBA" id="ARBA00006840"/>
    </source>
</evidence>
<evidence type="ECO:0000256" key="7">
    <source>
        <dbReference type="SAM" id="Phobius"/>
    </source>
</evidence>
<keyword evidence="4 7" id="KW-1133">Transmembrane helix</keyword>
<dbReference type="PANTHER" id="PTHR19282">
    <property type="entry name" value="TETRASPANIN"/>
    <property type="match status" value="1"/>
</dbReference>
<comment type="subcellular location">
    <subcellularLocation>
        <location evidence="1">Membrane</location>
        <topology evidence="1">Multi-pass membrane protein</topology>
    </subcellularLocation>
</comment>
<evidence type="ECO:0000313" key="9">
    <source>
        <dbReference type="RefSeq" id="XP_002739399.2"/>
    </source>
</evidence>
<comment type="similarity">
    <text evidence="2">Belongs to the tetraspanin (TM4SF) family.</text>
</comment>
<feature type="transmembrane region" description="Helical" evidence="7">
    <location>
        <begin position="159"/>
        <end position="183"/>
    </location>
</feature>
<feature type="transmembrane region" description="Helical" evidence="7">
    <location>
        <begin position="298"/>
        <end position="323"/>
    </location>
</feature>
<gene>
    <name evidence="9" type="primary">LOC100378439</name>
</gene>
<dbReference type="Gene3D" id="1.10.1450.10">
    <property type="entry name" value="Tetraspanin"/>
    <property type="match status" value="1"/>
</dbReference>
<dbReference type="Pfam" id="PF00335">
    <property type="entry name" value="Tetraspanin"/>
    <property type="match status" value="1"/>
</dbReference>
<evidence type="ECO:0000256" key="6">
    <source>
        <dbReference type="SAM" id="MobiDB-lite"/>
    </source>
</evidence>
<proteinExistence type="inferred from homology"/>
<feature type="transmembrane region" description="Helical" evidence="7">
    <location>
        <begin position="130"/>
        <end position="152"/>
    </location>
</feature>
<dbReference type="InterPro" id="IPR018503">
    <property type="entry name" value="Tetraspanin_CS"/>
</dbReference>